<keyword evidence="3" id="KW-0732">Signal</keyword>
<keyword evidence="5" id="KW-1185">Reference proteome</keyword>
<proteinExistence type="predicted"/>
<dbReference type="AlphaFoldDB" id="A0A164X7R0"/>
<feature type="chain" id="PRO_5007854324" evidence="3">
    <location>
        <begin position="31"/>
        <end position="221"/>
    </location>
</feature>
<feature type="transmembrane region" description="Helical" evidence="2">
    <location>
        <begin position="99"/>
        <end position="120"/>
    </location>
</feature>
<evidence type="ECO:0000256" key="1">
    <source>
        <dbReference type="SAM" id="MobiDB-lite"/>
    </source>
</evidence>
<feature type="transmembrane region" description="Helical" evidence="2">
    <location>
        <begin position="196"/>
        <end position="218"/>
    </location>
</feature>
<keyword evidence="2" id="KW-0472">Membrane</keyword>
<keyword evidence="2" id="KW-1133">Transmembrane helix</keyword>
<name>A0A164X7R0_9CRUS</name>
<sequence>MKFSALISDKRMLSIVIIVCLLIMAPLIEAQLNNGNPDNLTQTNNESIIAPRPSRGDQTITPTSDTNPEILTKMYEDQIVRTIIKTVKNSLPSATDTEILIMLLLWIWGFTMLNVVINVFNHNDIYGLTRTIITGPPVPAMLRRDQARAETGESTIRKQMDKTKFYYSLDVKRIIGWARSSMPGATDIELSLMLSLWIWGFSVLNFISVLVLCFWRNIALA</sequence>
<comment type="caution">
    <text evidence="4">The sequence shown here is derived from an EMBL/GenBank/DDBJ whole genome shotgun (WGS) entry which is preliminary data.</text>
</comment>
<evidence type="ECO:0000313" key="5">
    <source>
        <dbReference type="Proteomes" id="UP000076858"/>
    </source>
</evidence>
<dbReference type="EMBL" id="LRGB01001005">
    <property type="protein sequence ID" value="KZS13948.1"/>
    <property type="molecule type" value="Genomic_DNA"/>
</dbReference>
<feature type="compositionally biased region" description="Polar residues" evidence="1">
    <location>
        <begin position="56"/>
        <end position="67"/>
    </location>
</feature>
<accession>A0A164X7R0</accession>
<evidence type="ECO:0000256" key="3">
    <source>
        <dbReference type="SAM" id="SignalP"/>
    </source>
</evidence>
<gene>
    <name evidence="4" type="ORF">APZ42_020590</name>
</gene>
<feature type="region of interest" description="Disordered" evidence="1">
    <location>
        <begin position="35"/>
        <end position="67"/>
    </location>
</feature>
<evidence type="ECO:0000313" key="4">
    <source>
        <dbReference type="EMBL" id="KZS13948.1"/>
    </source>
</evidence>
<evidence type="ECO:0000256" key="2">
    <source>
        <dbReference type="SAM" id="Phobius"/>
    </source>
</evidence>
<protein>
    <submittedName>
        <fullName evidence="4">Uncharacterized protein</fullName>
    </submittedName>
</protein>
<feature type="compositionally biased region" description="Polar residues" evidence="1">
    <location>
        <begin position="35"/>
        <end position="47"/>
    </location>
</feature>
<organism evidence="4 5">
    <name type="scientific">Daphnia magna</name>
    <dbReference type="NCBI Taxonomy" id="35525"/>
    <lineage>
        <taxon>Eukaryota</taxon>
        <taxon>Metazoa</taxon>
        <taxon>Ecdysozoa</taxon>
        <taxon>Arthropoda</taxon>
        <taxon>Crustacea</taxon>
        <taxon>Branchiopoda</taxon>
        <taxon>Diplostraca</taxon>
        <taxon>Cladocera</taxon>
        <taxon>Anomopoda</taxon>
        <taxon>Daphniidae</taxon>
        <taxon>Daphnia</taxon>
    </lineage>
</organism>
<feature type="signal peptide" evidence="3">
    <location>
        <begin position="1"/>
        <end position="30"/>
    </location>
</feature>
<keyword evidence="2" id="KW-0812">Transmembrane</keyword>
<dbReference type="Proteomes" id="UP000076858">
    <property type="component" value="Unassembled WGS sequence"/>
</dbReference>
<reference evidence="4 5" key="1">
    <citation type="submission" date="2016-03" db="EMBL/GenBank/DDBJ databases">
        <title>EvidentialGene: Evidence-directed Construction of Genes on Genomes.</title>
        <authorList>
            <person name="Gilbert D.G."/>
            <person name="Choi J.-H."/>
            <person name="Mockaitis K."/>
            <person name="Colbourne J."/>
            <person name="Pfrender M."/>
        </authorList>
    </citation>
    <scope>NUCLEOTIDE SEQUENCE [LARGE SCALE GENOMIC DNA]</scope>
    <source>
        <strain evidence="4 5">Xinb3</strain>
        <tissue evidence="4">Complete organism</tissue>
    </source>
</reference>